<gene>
    <name evidence="1" type="ORF">IHE45_13G076000</name>
</gene>
<keyword evidence="2" id="KW-1185">Reference proteome</keyword>
<proteinExistence type="predicted"/>
<evidence type="ECO:0000313" key="2">
    <source>
        <dbReference type="Proteomes" id="UP000827976"/>
    </source>
</evidence>
<name>A0ACB7UYS3_DIOAL</name>
<evidence type="ECO:0000313" key="1">
    <source>
        <dbReference type="EMBL" id="KAH7666055.1"/>
    </source>
</evidence>
<accession>A0ACB7UYS3</accession>
<comment type="caution">
    <text evidence="1">The sequence shown here is derived from an EMBL/GenBank/DDBJ whole genome shotgun (WGS) entry which is preliminary data.</text>
</comment>
<dbReference type="Proteomes" id="UP000827976">
    <property type="component" value="Chromosome 13"/>
</dbReference>
<organism evidence="1 2">
    <name type="scientific">Dioscorea alata</name>
    <name type="common">Purple yam</name>
    <dbReference type="NCBI Taxonomy" id="55571"/>
    <lineage>
        <taxon>Eukaryota</taxon>
        <taxon>Viridiplantae</taxon>
        <taxon>Streptophyta</taxon>
        <taxon>Embryophyta</taxon>
        <taxon>Tracheophyta</taxon>
        <taxon>Spermatophyta</taxon>
        <taxon>Magnoliopsida</taxon>
        <taxon>Liliopsida</taxon>
        <taxon>Dioscoreales</taxon>
        <taxon>Dioscoreaceae</taxon>
        <taxon>Dioscorea</taxon>
    </lineage>
</organism>
<sequence length="794" mass="90373">MQVVDMDQRTNQLMIDFSRCCVTGCCSLNIYSRLNASRKATKLKKEIDELMKEKIHLGVLAKRRLSNLIIDMPISTTNVGIKIGSNLCDVCNWLAAERVGIIGIYGMGGVGKSTLLKEIQRSKDVLNMGFDYIIHARASYELHAEDLRDCIAEHLLLCEPSREAIFKFLKYKNFLLLLDDLLEELDITILGIPDPHDESCVTTPYKHKVVFTTRSKKVCDCMKADETIKLECLDKYEGWQLFKENLAMDLKGMSFIEEAARKVASFCGGLPLALMMVGQAMSKKTAPAKWNLMLDQLQGRLSSSLCETMFLYLKGSYDSLANETLQQCFLCFCLWPKKKLISTEDIIKCWLGFGLISCFDSLSEAYMHGCYILEILEEASLVVTHDNKRVAKVHEVIHGMAQWIAIGVGSGIHKPWFVRQNITVEQLSLEEVETWVQLERVSIVNCDMNCLPKLQFECPSLLSLNIQYNQMLENLPKIFLRQMPNLTYLNLSSTGIHNLPNEIITDLFNLEFLDISRTKIKSLPHEMGNLKKLKYLFCGYLFLGKLQAGLLSNLYSLQVLDLYPYGYVELKELEILRGLKGIGMCASSYEILQQLSHLPIVNINIQEIEGLRTIQLSSSTSEGHGWSKEFQIRSCTSVQNLVITSGTKINLKFLRLFDLPKLGSFVWKIEPKKVFPMLQLVQIEACHTLTSLHWVLHLPLLCVLVLKNCDAMEELVNEEVGEIEEDNTITMFPRLKYLTIVHLPKLVKISSCALDFPHLSKIHLEDVSHSQQPLRVYSRRKKVNGQGNNHVQDH</sequence>
<dbReference type="EMBL" id="CM037023">
    <property type="protein sequence ID" value="KAH7666055.1"/>
    <property type="molecule type" value="Genomic_DNA"/>
</dbReference>
<reference evidence="2" key="1">
    <citation type="journal article" date="2022" name="Nat. Commun.">
        <title>Chromosome evolution and the genetic basis of agronomically important traits in greater yam.</title>
        <authorList>
            <person name="Bredeson J.V."/>
            <person name="Lyons J.B."/>
            <person name="Oniyinde I.O."/>
            <person name="Okereke N.R."/>
            <person name="Kolade O."/>
            <person name="Nnabue I."/>
            <person name="Nwadili C.O."/>
            <person name="Hribova E."/>
            <person name="Parker M."/>
            <person name="Nwogha J."/>
            <person name="Shu S."/>
            <person name="Carlson J."/>
            <person name="Kariba R."/>
            <person name="Muthemba S."/>
            <person name="Knop K."/>
            <person name="Barton G.J."/>
            <person name="Sherwood A.V."/>
            <person name="Lopez-Montes A."/>
            <person name="Asiedu R."/>
            <person name="Jamnadass R."/>
            <person name="Muchugi A."/>
            <person name="Goodstein D."/>
            <person name="Egesi C.N."/>
            <person name="Featherston J."/>
            <person name="Asfaw A."/>
            <person name="Simpson G.G."/>
            <person name="Dolezel J."/>
            <person name="Hendre P.S."/>
            <person name="Van Deynze A."/>
            <person name="Kumar P.L."/>
            <person name="Obidiegwu J.E."/>
            <person name="Bhattacharjee R."/>
            <person name="Rokhsar D.S."/>
        </authorList>
    </citation>
    <scope>NUCLEOTIDE SEQUENCE [LARGE SCALE GENOMIC DNA]</scope>
    <source>
        <strain evidence="2">cv. TDa95/00328</strain>
    </source>
</reference>
<keyword evidence="1" id="KW-0378">Hydrolase</keyword>
<protein>
    <submittedName>
        <fullName evidence="1">P-loop containing nucleoside triphosphate hydrolase protein</fullName>
    </submittedName>
</protein>